<reference evidence="1 2" key="1">
    <citation type="submission" date="2021-02" db="EMBL/GenBank/DDBJ databases">
        <authorList>
            <person name="Vanwijnsberghe S."/>
        </authorList>
    </citation>
    <scope>NUCLEOTIDE SEQUENCE [LARGE SCALE GENOMIC DNA]</scope>
    <source>
        <strain evidence="1 2">R-69776</strain>
    </source>
</reference>
<name>A0ABN7N251_9BURK</name>
<accession>A0ABN7N251</accession>
<protein>
    <submittedName>
        <fullName evidence="1">Uncharacterized protein</fullName>
    </submittedName>
</protein>
<dbReference type="EMBL" id="CAJNBH010000033">
    <property type="protein sequence ID" value="CAE6846351.1"/>
    <property type="molecule type" value="Genomic_DNA"/>
</dbReference>
<evidence type="ECO:0000313" key="2">
    <source>
        <dbReference type="Proteomes" id="UP000673821"/>
    </source>
</evidence>
<proteinExistence type="predicted"/>
<sequence>MWNGVTECVWLIRYDAERRLGKDKGCEALAIPPPVDRLALCIRQDRRESRT</sequence>
<dbReference type="Proteomes" id="UP000673821">
    <property type="component" value="Unassembled WGS sequence"/>
</dbReference>
<evidence type="ECO:0000313" key="1">
    <source>
        <dbReference type="EMBL" id="CAE6846351.1"/>
    </source>
</evidence>
<keyword evidence="2" id="KW-1185">Reference proteome</keyword>
<organism evidence="1 2">
    <name type="scientific">Paraburkholderia nemoris</name>
    <dbReference type="NCBI Taxonomy" id="2793076"/>
    <lineage>
        <taxon>Bacteria</taxon>
        <taxon>Pseudomonadati</taxon>
        <taxon>Pseudomonadota</taxon>
        <taxon>Betaproteobacteria</taxon>
        <taxon>Burkholderiales</taxon>
        <taxon>Burkholderiaceae</taxon>
        <taxon>Paraburkholderia</taxon>
    </lineage>
</organism>
<gene>
    <name evidence="1" type="ORF">R69776_07281</name>
</gene>
<comment type="caution">
    <text evidence="1">The sequence shown here is derived from an EMBL/GenBank/DDBJ whole genome shotgun (WGS) entry which is preliminary data.</text>
</comment>